<evidence type="ECO:0000313" key="1">
    <source>
        <dbReference type="EMBL" id="HFC03867.1"/>
    </source>
</evidence>
<proteinExistence type="predicted"/>
<dbReference type="Proteomes" id="UP000885722">
    <property type="component" value="Unassembled WGS sequence"/>
</dbReference>
<dbReference type="AlphaFoldDB" id="A0A7V2WM53"/>
<reference evidence="1" key="1">
    <citation type="journal article" date="2020" name="mSystems">
        <title>Genome- and Community-Level Interaction Insights into Carbon Utilization and Element Cycling Functions of Hydrothermarchaeota in Hydrothermal Sediment.</title>
        <authorList>
            <person name="Zhou Z."/>
            <person name="Liu Y."/>
            <person name="Xu W."/>
            <person name="Pan J."/>
            <person name="Luo Z.H."/>
            <person name="Li M."/>
        </authorList>
    </citation>
    <scope>NUCLEOTIDE SEQUENCE [LARGE SCALE GENOMIC DNA]</scope>
    <source>
        <strain evidence="1">HyVt-513</strain>
    </source>
</reference>
<organism evidence="1">
    <name type="scientific">Nitratifractor salsuginis</name>
    <dbReference type="NCBI Taxonomy" id="269261"/>
    <lineage>
        <taxon>Bacteria</taxon>
        <taxon>Pseudomonadati</taxon>
        <taxon>Campylobacterota</taxon>
        <taxon>Epsilonproteobacteria</taxon>
        <taxon>Campylobacterales</taxon>
        <taxon>Sulfurovaceae</taxon>
        <taxon>Nitratifractor</taxon>
    </lineage>
</organism>
<comment type="caution">
    <text evidence="1">The sequence shown here is derived from an EMBL/GenBank/DDBJ whole genome shotgun (WGS) entry which is preliminary data.</text>
</comment>
<dbReference type="EMBL" id="DRNO01000218">
    <property type="protein sequence ID" value="HFC03867.1"/>
    <property type="molecule type" value="Genomic_DNA"/>
</dbReference>
<gene>
    <name evidence="1" type="ORF">ENJ74_03235</name>
</gene>
<protein>
    <submittedName>
        <fullName evidence="1">Uncharacterized protein</fullName>
    </submittedName>
</protein>
<sequence>MNGPSLAVVNEFSRAFAQKGKGKGMTRQEILDWFRRYSNNVVDPEFYDMNLTKEKVFHHCLERLHVEDQYRALIDLCCNPPTTENRLPDETQRKKLLEQLHAHGAPNGLTVRAVALDPWEVRREWIKVIGRIEKSPEAAITSARTLLEKSCKEILRQTESDHSEL</sequence>
<accession>A0A7V2WM53</accession>
<name>A0A7V2WM53_9BACT</name>